<name>A0A6J7JZQ3_9ZZZZ</name>
<reference evidence="2" key="1">
    <citation type="submission" date="2020-05" db="EMBL/GenBank/DDBJ databases">
        <authorList>
            <person name="Chiriac C."/>
            <person name="Salcher M."/>
            <person name="Ghai R."/>
            <person name="Kavagutti S V."/>
        </authorList>
    </citation>
    <scope>NUCLEOTIDE SEQUENCE</scope>
</reference>
<dbReference type="EMBL" id="CAFBMK010000322">
    <property type="protein sequence ID" value="CAB4949180.1"/>
    <property type="molecule type" value="Genomic_DNA"/>
</dbReference>
<gene>
    <name evidence="2" type="ORF">UFOPK3564_03395</name>
</gene>
<accession>A0A6J7JZQ3</accession>
<dbReference type="AlphaFoldDB" id="A0A6J7JZQ3"/>
<evidence type="ECO:0000256" key="1">
    <source>
        <dbReference type="SAM" id="MobiDB-lite"/>
    </source>
</evidence>
<protein>
    <submittedName>
        <fullName evidence="2">Unannotated protein</fullName>
    </submittedName>
</protein>
<feature type="region of interest" description="Disordered" evidence="1">
    <location>
        <begin position="39"/>
        <end position="63"/>
    </location>
</feature>
<evidence type="ECO:0000313" key="2">
    <source>
        <dbReference type="EMBL" id="CAB4949180.1"/>
    </source>
</evidence>
<proteinExistence type="predicted"/>
<organism evidence="2">
    <name type="scientific">freshwater metagenome</name>
    <dbReference type="NCBI Taxonomy" id="449393"/>
    <lineage>
        <taxon>unclassified sequences</taxon>
        <taxon>metagenomes</taxon>
        <taxon>ecological metagenomes</taxon>
    </lineage>
</organism>
<sequence length="63" mass="6713">MGVRDRERDGTVVRDVCLTDTIAARRASVRRCTRAVARAPVRSSPPVARGGAVDGVIGRAPRV</sequence>